<feature type="compositionally biased region" description="Low complexity" evidence="2">
    <location>
        <begin position="52"/>
        <end position="64"/>
    </location>
</feature>
<evidence type="ECO:0000256" key="1">
    <source>
        <dbReference type="ARBA" id="ARBA00006134"/>
    </source>
</evidence>
<evidence type="ECO:0000313" key="3">
    <source>
        <dbReference type="EMBL" id="GAA0161150.1"/>
    </source>
</evidence>
<reference evidence="3 4" key="1">
    <citation type="submission" date="2024-01" db="EMBL/GenBank/DDBJ databases">
        <title>The complete chloroplast genome sequence of Lithospermum erythrorhizon: insights into the phylogenetic relationship among Boraginaceae species and the maternal lineages of purple gromwells.</title>
        <authorList>
            <person name="Okada T."/>
            <person name="Watanabe K."/>
        </authorList>
    </citation>
    <scope>NUCLEOTIDE SEQUENCE [LARGE SCALE GENOMIC DNA]</scope>
</reference>
<dbReference type="PANTHER" id="PTHR35703:SF1">
    <property type="entry name" value="INACTIVE HEME OXYGENASE 2, CHLOROPLASTIC-RELATED"/>
    <property type="match status" value="1"/>
</dbReference>
<feature type="compositionally biased region" description="Acidic residues" evidence="2">
    <location>
        <begin position="65"/>
        <end position="78"/>
    </location>
</feature>
<comment type="similarity">
    <text evidence="1">Belongs to the heme oxygenase family.</text>
</comment>
<dbReference type="AlphaFoldDB" id="A0AAV3QET0"/>
<dbReference type="InterPro" id="IPR016951">
    <property type="entry name" value="Haem_Oase_decyc_pln"/>
</dbReference>
<name>A0AAV3QET0_LITER</name>
<feature type="region of interest" description="Disordered" evidence="2">
    <location>
        <begin position="52"/>
        <end position="91"/>
    </location>
</feature>
<gene>
    <name evidence="3" type="ORF">LIER_43557</name>
</gene>
<sequence>MKSAMAYPASATLHKPTILATLLLLNPLTTFKFRPNLNLKIHTTKASSLTLNCSNSTTSSWSSETDQESSEDEEEGNSNEEVKMGGQSLPMRTTRRRYRKMYPGEKEGITEEMRFVAMKLRNSGKPKKPKVKNKSVENDEEMIKSDEEIDGLDSLGEENDENGQSWEPSVEGFLKYLVDSKHVFSTIERIVDESSDVSCKCYLVNM</sequence>
<protein>
    <submittedName>
        <fullName evidence="3">Uncharacterized protein</fullName>
    </submittedName>
</protein>
<dbReference type="Proteomes" id="UP001454036">
    <property type="component" value="Unassembled WGS sequence"/>
</dbReference>
<proteinExistence type="inferred from homology"/>
<dbReference type="PANTHER" id="PTHR35703">
    <property type="entry name" value="HEME OXYGENASE 1, CHLOROPLASTIC-RELATED"/>
    <property type="match status" value="1"/>
</dbReference>
<dbReference type="GO" id="GO:0010024">
    <property type="term" value="P:phytochromobilin biosynthetic process"/>
    <property type="evidence" value="ECO:0007669"/>
    <property type="project" value="TreeGrafter"/>
</dbReference>
<dbReference type="EMBL" id="BAABME010036251">
    <property type="protein sequence ID" value="GAA0161150.1"/>
    <property type="molecule type" value="Genomic_DNA"/>
</dbReference>
<comment type="caution">
    <text evidence="3">The sequence shown here is derived from an EMBL/GenBank/DDBJ whole genome shotgun (WGS) entry which is preliminary data.</text>
</comment>
<evidence type="ECO:0000313" key="4">
    <source>
        <dbReference type="Proteomes" id="UP001454036"/>
    </source>
</evidence>
<organism evidence="3 4">
    <name type="scientific">Lithospermum erythrorhizon</name>
    <name type="common">Purple gromwell</name>
    <name type="synonym">Lithospermum officinale var. erythrorhizon</name>
    <dbReference type="NCBI Taxonomy" id="34254"/>
    <lineage>
        <taxon>Eukaryota</taxon>
        <taxon>Viridiplantae</taxon>
        <taxon>Streptophyta</taxon>
        <taxon>Embryophyta</taxon>
        <taxon>Tracheophyta</taxon>
        <taxon>Spermatophyta</taxon>
        <taxon>Magnoliopsida</taxon>
        <taxon>eudicotyledons</taxon>
        <taxon>Gunneridae</taxon>
        <taxon>Pentapetalae</taxon>
        <taxon>asterids</taxon>
        <taxon>lamiids</taxon>
        <taxon>Boraginales</taxon>
        <taxon>Boraginaceae</taxon>
        <taxon>Boraginoideae</taxon>
        <taxon>Lithospermeae</taxon>
        <taxon>Lithospermum</taxon>
    </lineage>
</organism>
<accession>A0AAV3QET0</accession>
<keyword evidence="4" id="KW-1185">Reference proteome</keyword>
<evidence type="ECO:0000256" key="2">
    <source>
        <dbReference type="SAM" id="MobiDB-lite"/>
    </source>
</evidence>